<dbReference type="AlphaFoldDB" id="A0AAD7XPC1"/>
<feature type="repeat" description="RCC1" evidence="2">
    <location>
        <begin position="297"/>
        <end position="348"/>
    </location>
</feature>
<sequence length="909" mass="99946">MVQSLILFTHLERRRLVVSPSWGAVCYSIRLRVPPAQVVRVTIECKSALLKVSPSSMRFTARDWERNQQVFVVARLFPALAGSEGCVARLQHVVHSEDERFVERIPWLEVEFHRGASGSLLSFGGSWLGEVEAARDDQQELVSSDSEIEENAEAYAERAIRRARGGAWCGAGAGDSHALVVKANGRVFACGANDAGQLGVGDRRDRAAPVELADFFGSRVIVSAVACGAFHSAAVTSEGEVYTWGSNASGQLGCSEAPDPCPTPRRVEGLADYAVTRISCGAAHAMCAAESPRTLTSVLFAWGNARTGALGIPGVGGVVRTPTRVPVRGDFVVDVSCGALHSAVVDSEGRLLTCGADDAGQLGRVNGKRDVFVPVVLPGVATQAALGGAHTLVLLSTSEIFACGDNSYGQLGLGKDAAAGRRKMTRVDPLGGVAVAAIVAGFSSSAALTRCGRCYVWGQCGLPSSSSARIKNNVSEDLWLPSLAPTISSCRAMHLALGRAHFLALTALSTQRVRVLRGQVRKFARDVKHHVKMLAYETKNLAARQRDALRQARRSWVKARKLAKLFEQIKVDDLTRRRVRDRAVSRLERARLDRILHKKETTTARRRDLFASTRSDRLWVRAQLQLRFARALYPRKRALLLEEDDSGVIRHNFEAIFFVAGAKATTPLRAVSSLFRASFDLALLAYLENLLRLDKTSRRREAKAGVARRAMLVSSFVKKNNNRLSASPPMIVPRRRAYAPLPAQREEEEEEKVVFRDDVAIVVAEAPVPVERPPPSPVVVESKVRRPPRRTTEALPPEIPRLLEAAILDRRYSKGARLEIPDTVKAKRLADYQRKRRQLADRRQRQKQSETEEWRTRQFGRWLKLAGRELRDALDPTITISRPSSAAALRARPPSASRARRARVLVVPR</sequence>
<dbReference type="PANTHER" id="PTHR45622:SF70">
    <property type="entry name" value="SECRETION-REGULATING GUANINE NUCLEOTIDE EXCHANGE FACTOR"/>
    <property type="match status" value="1"/>
</dbReference>
<keyword evidence="1" id="KW-0677">Repeat</keyword>
<dbReference type="InterPro" id="IPR051709">
    <property type="entry name" value="Ub-ligase/GTPase-reg"/>
</dbReference>
<feature type="repeat" description="RCC1" evidence="2">
    <location>
        <begin position="349"/>
        <end position="397"/>
    </location>
</feature>
<dbReference type="Pfam" id="PF13540">
    <property type="entry name" value="RCC1_2"/>
    <property type="match status" value="1"/>
</dbReference>
<dbReference type="PANTHER" id="PTHR45622">
    <property type="entry name" value="UBIQUITIN-PROTEIN LIGASE E3A-RELATED"/>
    <property type="match status" value="1"/>
</dbReference>
<evidence type="ECO:0000313" key="4">
    <source>
        <dbReference type="EMBL" id="KAJ8603351.1"/>
    </source>
</evidence>
<feature type="repeat" description="RCC1" evidence="2">
    <location>
        <begin position="398"/>
        <end position="451"/>
    </location>
</feature>
<dbReference type="Proteomes" id="UP001230188">
    <property type="component" value="Unassembled WGS sequence"/>
</dbReference>
<reference evidence="4" key="1">
    <citation type="submission" date="2023-01" db="EMBL/GenBank/DDBJ databases">
        <title>Metagenome sequencing of chrysophaentin producing Chrysophaeum taylorii.</title>
        <authorList>
            <person name="Davison J."/>
            <person name="Bewley C."/>
        </authorList>
    </citation>
    <scope>NUCLEOTIDE SEQUENCE</scope>
    <source>
        <strain evidence="4">NIES-1699</strain>
    </source>
</reference>
<protein>
    <submittedName>
        <fullName evidence="4">Uncharacterized protein</fullName>
    </submittedName>
</protein>
<evidence type="ECO:0000256" key="3">
    <source>
        <dbReference type="SAM" id="MobiDB-lite"/>
    </source>
</evidence>
<dbReference type="PROSITE" id="PS50012">
    <property type="entry name" value="RCC1_3"/>
    <property type="match status" value="5"/>
</dbReference>
<dbReference type="Pfam" id="PF00415">
    <property type="entry name" value="RCC1"/>
    <property type="match status" value="3"/>
</dbReference>
<dbReference type="SUPFAM" id="SSF50985">
    <property type="entry name" value="RCC1/BLIP-II"/>
    <property type="match status" value="1"/>
</dbReference>
<evidence type="ECO:0000313" key="5">
    <source>
        <dbReference type="Proteomes" id="UP001230188"/>
    </source>
</evidence>
<name>A0AAD7XPC1_9STRA</name>
<dbReference type="InterPro" id="IPR009091">
    <property type="entry name" value="RCC1/BLIP-II"/>
</dbReference>
<dbReference type="PRINTS" id="PR00633">
    <property type="entry name" value="RCCNDNSATION"/>
</dbReference>
<feature type="region of interest" description="Disordered" evidence="3">
    <location>
        <begin position="834"/>
        <end position="853"/>
    </location>
</feature>
<keyword evidence="5" id="KW-1185">Reference proteome</keyword>
<evidence type="ECO:0000256" key="2">
    <source>
        <dbReference type="PROSITE-ProRule" id="PRU00235"/>
    </source>
</evidence>
<dbReference type="PROSITE" id="PS00626">
    <property type="entry name" value="RCC1_2"/>
    <property type="match status" value="2"/>
</dbReference>
<evidence type="ECO:0000256" key="1">
    <source>
        <dbReference type="ARBA" id="ARBA00022737"/>
    </source>
</evidence>
<feature type="repeat" description="RCC1" evidence="2">
    <location>
        <begin position="239"/>
        <end position="291"/>
    </location>
</feature>
<dbReference type="GO" id="GO:0005737">
    <property type="term" value="C:cytoplasm"/>
    <property type="evidence" value="ECO:0007669"/>
    <property type="project" value="TreeGrafter"/>
</dbReference>
<accession>A0AAD7XPC1</accession>
<dbReference type="Gene3D" id="2.130.10.30">
    <property type="entry name" value="Regulator of chromosome condensation 1/beta-lactamase-inhibitor protein II"/>
    <property type="match status" value="2"/>
</dbReference>
<comment type="caution">
    <text evidence="4">The sequence shown here is derived from an EMBL/GenBank/DDBJ whole genome shotgun (WGS) entry which is preliminary data.</text>
</comment>
<feature type="repeat" description="RCC1" evidence="2">
    <location>
        <begin position="185"/>
        <end position="238"/>
    </location>
</feature>
<dbReference type="EMBL" id="JAQMWT010000356">
    <property type="protein sequence ID" value="KAJ8603351.1"/>
    <property type="molecule type" value="Genomic_DNA"/>
</dbReference>
<proteinExistence type="predicted"/>
<dbReference type="InterPro" id="IPR000408">
    <property type="entry name" value="Reg_chr_condens"/>
</dbReference>
<gene>
    <name evidence="4" type="ORF">CTAYLR_004271</name>
</gene>
<organism evidence="4 5">
    <name type="scientific">Chrysophaeum taylorii</name>
    <dbReference type="NCBI Taxonomy" id="2483200"/>
    <lineage>
        <taxon>Eukaryota</taxon>
        <taxon>Sar</taxon>
        <taxon>Stramenopiles</taxon>
        <taxon>Ochrophyta</taxon>
        <taxon>Pelagophyceae</taxon>
        <taxon>Pelagomonadales</taxon>
        <taxon>Pelagomonadaceae</taxon>
        <taxon>Chrysophaeum</taxon>
    </lineage>
</organism>